<organism evidence="3 4">
    <name type="scientific">Aquitalea magnusonii</name>
    <dbReference type="NCBI Taxonomy" id="332411"/>
    <lineage>
        <taxon>Bacteria</taxon>
        <taxon>Pseudomonadati</taxon>
        <taxon>Pseudomonadota</taxon>
        <taxon>Betaproteobacteria</taxon>
        <taxon>Neisseriales</taxon>
        <taxon>Chromobacteriaceae</taxon>
        <taxon>Aquitalea</taxon>
    </lineage>
</organism>
<dbReference type="InterPro" id="IPR051043">
    <property type="entry name" value="Sulfatase_Mod_Factor_Kinase"/>
</dbReference>
<feature type="chain" id="PRO_5016242896" evidence="1">
    <location>
        <begin position="20"/>
        <end position="338"/>
    </location>
</feature>
<comment type="caution">
    <text evidence="3">The sequence shown here is derived from an EMBL/GenBank/DDBJ whole genome shotgun (WGS) entry which is preliminary data.</text>
</comment>
<protein>
    <submittedName>
        <fullName evidence="3">Formylglycine-generating enzyme required for sulfatase activity</fullName>
    </submittedName>
</protein>
<sequence>MLRGLIAGGWLCLSLAAAAAPLLGSAAACRRYDGLPGTQAAAQGWVPGGRFIMGADDAYPEEAPAREVQLKGFWMDRHEVSNAQFARFVRATGYRTLAERGLDGRHYPDVPARLRQPGSMVFIMPSRLDPDQVNWWHFVPGANWRQPEGPGSSWRGRENHPVVHIAREDAMAYARWAGRSLPTEAEFEYAARGAVASRFPWGDSLQRQGRQMANTWQGPFPFKNNTEDGFAATAPVGCFAANGYGLFDLIGNVWEWTADDWSTPLPAATAQPALNLEAALSLQARGSKLGTIKGGSFLCSPLYCQRYRPSARHAQELSLGSSHIGFRTVAYAPGPAGP</sequence>
<dbReference type="EMBL" id="QJKC01000005">
    <property type="protein sequence ID" value="PXX49177.1"/>
    <property type="molecule type" value="Genomic_DNA"/>
</dbReference>
<dbReference type="RefSeq" id="WP_110313223.1">
    <property type="nucleotide sequence ID" value="NZ_QJKC01000005.1"/>
</dbReference>
<accession>A0A318JJ80</accession>
<evidence type="ECO:0000313" key="3">
    <source>
        <dbReference type="EMBL" id="PXX49177.1"/>
    </source>
</evidence>
<dbReference type="InterPro" id="IPR005532">
    <property type="entry name" value="SUMF_dom"/>
</dbReference>
<evidence type="ECO:0000256" key="1">
    <source>
        <dbReference type="SAM" id="SignalP"/>
    </source>
</evidence>
<dbReference type="SUPFAM" id="SSF56436">
    <property type="entry name" value="C-type lectin-like"/>
    <property type="match status" value="1"/>
</dbReference>
<feature type="domain" description="Sulfatase-modifying factor enzyme-like" evidence="2">
    <location>
        <begin position="45"/>
        <end position="329"/>
    </location>
</feature>
<dbReference type="Gene3D" id="3.90.1580.10">
    <property type="entry name" value="paralog of FGE (formylglycine-generating enzyme)"/>
    <property type="match status" value="1"/>
</dbReference>
<reference evidence="3 4" key="1">
    <citation type="submission" date="2018-05" db="EMBL/GenBank/DDBJ databases">
        <title>Genomic Encyclopedia of Type Strains, Phase IV (KMG-IV): sequencing the most valuable type-strain genomes for metagenomic binning, comparative biology and taxonomic classification.</title>
        <authorList>
            <person name="Goeker M."/>
        </authorList>
    </citation>
    <scope>NUCLEOTIDE SEQUENCE [LARGE SCALE GENOMIC DNA]</scope>
    <source>
        <strain evidence="3 4">DSM 25134</strain>
    </source>
</reference>
<evidence type="ECO:0000259" key="2">
    <source>
        <dbReference type="Pfam" id="PF03781"/>
    </source>
</evidence>
<proteinExistence type="predicted"/>
<keyword evidence="1" id="KW-0732">Signal</keyword>
<dbReference type="GO" id="GO:0120147">
    <property type="term" value="F:formylglycine-generating oxidase activity"/>
    <property type="evidence" value="ECO:0007669"/>
    <property type="project" value="TreeGrafter"/>
</dbReference>
<dbReference type="InterPro" id="IPR042095">
    <property type="entry name" value="SUMF_sf"/>
</dbReference>
<dbReference type="AlphaFoldDB" id="A0A318JJ80"/>
<dbReference type="Pfam" id="PF03781">
    <property type="entry name" value="FGE-sulfatase"/>
    <property type="match status" value="1"/>
</dbReference>
<dbReference type="OrthoDB" id="9768004at2"/>
<keyword evidence="4" id="KW-1185">Reference proteome</keyword>
<feature type="signal peptide" evidence="1">
    <location>
        <begin position="1"/>
        <end position="19"/>
    </location>
</feature>
<dbReference type="Proteomes" id="UP000248395">
    <property type="component" value="Unassembled WGS sequence"/>
</dbReference>
<dbReference type="InterPro" id="IPR016187">
    <property type="entry name" value="CTDL_fold"/>
</dbReference>
<dbReference type="PANTHER" id="PTHR23150">
    <property type="entry name" value="SULFATASE MODIFYING FACTOR 1, 2"/>
    <property type="match status" value="1"/>
</dbReference>
<name>A0A318JJ80_9NEIS</name>
<evidence type="ECO:0000313" key="4">
    <source>
        <dbReference type="Proteomes" id="UP000248395"/>
    </source>
</evidence>
<dbReference type="PANTHER" id="PTHR23150:SF19">
    <property type="entry name" value="FORMYLGLYCINE-GENERATING ENZYME"/>
    <property type="match status" value="1"/>
</dbReference>
<gene>
    <name evidence="3" type="ORF">DFR38_105220</name>
</gene>
<dbReference type="PROSITE" id="PS51257">
    <property type="entry name" value="PROKAR_LIPOPROTEIN"/>
    <property type="match status" value="1"/>
</dbReference>